<dbReference type="Gene3D" id="3.40.1350.10">
    <property type="match status" value="1"/>
</dbReference>
<dbReference type="SUPFAM" id="SSF52980">
    <property type="entry name" value="Restriction endonuclease-like"/>
    <property type="match status" value="1"/>
</dbReference>
<keyword evidence="2" id="KW-1185">Reference proteome</keyword>
<sequence>MKLEKILNNLNSLEKNSFIKVIDGIIGAKPKNIKAIDKLISDTDKSGLKGLDNVVISKIFSLVEDEFLQKINSEFVNIASQLDILIDIIIRDGNCIMKQDWFARLYEKELKTLSLKIKELEADIENPKSDLSDIRKRDYSIYKACIFTAFNNDLASNREAKITDDELSILLTLAKEMEFTQSEVRLMNYNVLPPQKAEIDEVLAELKNLGIIFISKKTSTIYIADEMVKLLRCVREKEIADKFFRRVLRSIKEPQINAVCRRHNINTKSLDHEAKIRSVIEEGISFSSFLSEEIHKEGSNLTSKKKTINDLWSVNLKYDTPLKGVTLEEKIYNIILHFEQVERDDKVGISIDGYEQLLTDLGDFLPKLNLAVKNEFELQEEVVLKSDLLLDYNIKPRDILDLINGVELQAFCKDRELKVRGDNIQNILDGYKDSENLYLENYANIGFRNLNELKENGIVIKEAELGIKFEDLTKSIFEQLGFNVDEVLKKELNTKKDKIDILLNLGNNELILVECKTIKESGYNKFSAVSRQMQSYTKLAEGMDCKIIKSLLVAPDFSEDFVEETAEEYELNLSLITAESLLKILEAFKSTTKHKTFPYKLLLRDVLIQEDRIIKAIGK</sequence>
<dbReference type="EMBL" id="CP117812">
    <property type="protein sequence ID" value="WDE97851.1"/>
    <property type="molecule type" value="Genomic_DNA"/>
</dbReference>
<proteinExistence type="predicted"/>
<dbReference type="Proteomes" id="UP001214250">
    <property type="component" value="Chromosome 2"/>
</dbReference>
<reference evidence="1 2" key="1">
    <citation type="submission" date="2023-02" db="EMBL/GenBank/DDBJ databases">
        <title>Genome sequence of Lentisphaera profundi SAORIC-696.</title>
        <authorList>
            <person name="Kim e."/>
            <person name="Cho J.-C."/>
            <person name="Choi A."/>
            <person name="Kang I."/>
        </authorList>
    </citation>
    <scope>NUCLEOTIDE SEQUENCE [LARGE SCALE GENOMIC DNA]</scope>
    <source>
        <strain evidence="1 2">SAORIC-696</strain>
    </source>
</reference>
<evidence type="ECO:0000313" key="1">
    <source>
        <dbReference type="EMBL" id="WDE97851.1"/>
    </source>
</evidence>
<gene>
    <name evidence="1" type="ORF">PQO03_18665</name>
</gene>
<dbReference type="RefSeq" id="WP_274152491.1">
    <property type="nucleotide sequence ID" value="NZ_CP117812.1"/>
</dbReference>
<protein>
    <recommendedName>
        <fullName evidence="3">Restriction endonuclease type IV Mrr domain-containing protein</fullName>
    </recommendedName>
</protein>
<organism evidence="1 2">
    <name type="scientific">Lentisphaera profundi</name>
    <dbReference type="NCBI Taxonomy" id="1658616"/>
    <lineage>
        <taxon>Bacteria</taxon>
        <taxon>Pseudomonadati</taxon>
        <taxon>Lentisphaerota</taxon>
        <taxon>Lentisphaeria</taxon>
        <taxon>Lentisphaerales</taxon>
        <taxon>Lentisphaeraceae</taxon>
        <taxon>Lentisphaera</taxon>
    </lineage>
</organism>
<evidence type="ECO:0000313" key="2">
    <source>
        <dbReference type="Proteomes" id="UP001214250"/>
    </source>
</evidence>
<evidence type="ECO:0008006" key="3">
    <source>
        <dbReference type="Google" id="ProtNLM"/>
    </source>
</evidence>
<name>A0ABY7VUF6_9BACT</name>
<dbReference type="InterPro" id="IPR011335">
    <property type="entry name" value="Restrct_endonuc-II-like"/>
</dbReference>
<accession>A0ABY7VUF6</accession>
<dbReference type="InterPro" id="IPR011856">
    <property type="entry name" value="tRNA_endonuc-like_dom_sf"/>
</dbReference>